<organism evidence="2 3">
    <name type="scientific">Thermofilum adornatum 1505</name>
    <dbReference type="NCBI Taxonomy" id="697581"/>
    <lineage>
        <taxon>Archaea</taxon>
        <taxon>Thermoproteota</taxon>
        <taxon>Thermoprotei</taxon>
        <taxon>Thermofilales</taxon>
        <taxon>Thermofilaceae</taxon>
        <taxon>Thermofilum</taxon>
    </lineage>
</organism>
<name>A0A3G1A4K3_9CREN</name>
<evidence type="ECO:0000313" key="2">
    <source>
        <dbReference type="EMBL" id="AJB41450.1"/>
    </source>
</evidence>
<proteinExistence type="predicted"/>
<keyword evidence="1" id="KW-0472">Membrane</keyword>
<evidence type="ECO:0000313" key="3">
    <source>
        <dbReference type="Proteomes" id="UP000266720"/>
    </source>
</evidence>
<dbReference type="AlphaFoldDB" id="A0A3G1A4K3"/>
<feature type="transmembrane region" description="Helical" evidence="1">
    <location>
        <begin position="6"/>
        <end position="26"/>
    </location>
</feature>
<dbReference type="RefSeq" id="WP_052886548.1">
    <property type="nucleotide sequence ID" value="NZ_CP007493.1"/>
</dbReference>
<dbReference type="EMBL" id="CP007493">
    <property type="protein sequence ID" value="AJB41450.1"/>
    <property type="molecule type" value="Genomic_DNA"/>
</dbReference>
<protein>
    <submittedName>
        <fullName evidence="2">Uncharacterized protein</fullName>
    </submittedName>
</protein>
<evidence type="ECO:0000256" key="1">
    <source>
        <dbReference type="SAM" id="Phobius"/>
    </source>
</evidence>
<reference evidence="3" key="1">
    <citation type="book" date="2010" name="EXTREMOPHILES" publisher="0:0-0">
        <title>Complete genome sequences of ten hyperthermophilic archaea reveal their metabolic capabilities and possible ecological roles.</title>
        <editorList>
            <person name="?"/>
        </editorList>
        <authorList>
            <person name="Ravin N.V."/>
            <person name="Mardanov A.V."/>
            <person name="Bonch-Osmolovskaya E.A."/>
            <person name="Skryabin K.G."/>
        </authorList>
    </citation>
    <scope>NUCLEOTIDE SEQUENCE [LARGE SCALE GENOMIC DNA]</scope>
    <source>
        <strain evidence="3">1505</strain>
    </source>
</reference>
<dbReference type="KEGG" id="tcb:TCARB_0378"/>
<dbReference type="Proteomes" id="UP000266720">
    <property type="component" value="Chromosome"/>
</dbReference>
<keyword evidence="1" id="KW-0812">Transmembrane</keyword>
<dbReference type="GeneID" id="25405836"/>
<accession>A0A3G1A4K3</accession>
<dbReference type="STRING" id="697581.TCARB_0378"/>
<keyword evidence="1" id="KW-1133">Transmembrane helix</keyword>
<gene>
    <name evidence="2" type="ORF">TCARB_0378</name>
</gene>
<sequence length="213" mass="23980">MKQTYLIYGILAVITSIVIYFFLTGYTRSIDPTEKLVTAQKAIFSSKGWAFREEINFTSTRLIITGNVDLEHNILNTTMVKLENGFPSLTLTFANRTGTYANIEGGWIKIGDGWAPEQTILYKLFTLATKSSSKTYRTYDTSTHIFFEDNCSSSCKDLFNTLESLASSKGIQPEKYRGIVRIEKEGVKTIYIEFLGGKTTICSLIYSIESIKS</sequence>